<dbReference type="InParanoid" id="G7E6Q4"/>
<sequence length="286" mass="31885">MVIFFSSHPPACESAIELYMGVDKFENEDLIKHAWPEDVWFHVDKVSSAHVYLRMPGEAIALPDATSVTPAAVAPALAAKPGTQRGGKSTRGTARPAMPRPSTVPHTTRKMTLQTIPSQYLIDAAQLVKANSIQGSKMKDLIIIYTPASNLLKTNGMEVGSVSFTNERLVRRVHVADKDRDIVSRLEKTRTIRQVDFQAENVQRIRAARLKALEAKQSQSKSATLQAQEAAEIERIRKEKLEQDYAQMEEAMAKAEIQKRKAKEARRAKGEEVESEDESASEDGFW</sequence>
<accession>G7E6Q4</accession>
<organism evidence="4 5">
    <name type="scientific">Mixia osmundae (strain CBS 9802 / IAM 14324 / JCM 22182 / KY 12970)</name>
    <dbReference type="NCBI Taxonomy" id="764103"/>
    <lineage>
        <taxon>Eukaryota</taxon>
        <taxon>Fungi</taxon>
        <taxon>Dikarya</taxon>
        <taxon>Basidiomycota</taxon>
        <taxon>Pucciniomycotina</taxon>
        <taxon>Mixiomycetes</taxon>
        <taxon>Mixiales</taxon>
        <taxon>Mixiaceae</taxon>
        <taxon>Mixia</taxon>
    </lineage>
</organism>
<dbReference type="HOGENOM" id="CLU_076656_0_0_1"/>
<dbReference type="EMBL" id="BABT02000153">
    <property type="protein sequence ID" value="GAA98514.1"/>
    <property type="molecule type" value="Genomic_DNA"/>
</dbReference>
<dbReference type="STRING" id="764103.G7E6Q4"/>
<dbReference type="InterPro" id="IPR008532">
    <property type="entry name" value="NFACT_RNA-bd"/>
</dbReference>
<dbReference type="InterPro" id="IPR039730">
    <property type="entry name" value="Jlp2/Ccd25"/>
</dbReference>
<feature type="region of interest" description="Disordered" evidence="2">
    <location>
        <begin position="253"/>
        <end position="286"/>
    </location>
</feature>
<dbReference type="PANTHER" id="PTHR13049:SF2">
    <property type="entry name" value="COILED-COIL DOMAIN-CONTAINING PROTEIN 25"/>
    <property type="match status" value="1"/>
</dbReference>
<gene>
    <name evidence="4" type="primary">Mo05200</name>
    <name evidence="4" type="ORF">E5Q_05200</name>
</gene>
<reference evidence="4 5" key="1">
    <citation type="journal article" date="2011" name="J. Gen. Appl. Microbiol.">
        <title>Draft genome sequencing of the enigmatic basidiomycete Mixia osmundae.</title>
        <authorList>
            <person name="Nishida H."/>
            <person name="Nagatsuka Y."/>
            <person name="Sugiyama J."/>
        </authorList>
    </citation>
    <scope>NUCLEOTIDE SEQUENCE [LARGE SCALE GENOMIC DNA]</scope>
    <source>
        <strain evidence="5">CBS 9802 / IAM 14324 / JCM 22182 / KY 12970</strain>
    </source>
</reference>
<dbReference type="OrthoDB" id="200398at2759"/>
<proteinExistence type="inferred from homology"/>
<dbReference type="eggNOG" id="KOG3272">
    <property type="taxonomic scope" value="Eukaryota"/>
</dbReference>
<protein>
    <recommendedName>
        <fullName evidence="3">NFACT RNA-binding domain-containing protein</fullName>
    </recommendedName>
</protein>
<evidence type="ECO:0000313" key="5">
    <source>
        <dbReference type="Proteomes" id="UP000009131"/>
    </source>
</evidence>
<name>G7E6Q4_MIXOS</name>
<feature type="domain" description="NFACT RNA-binding" evidence="3">
    <location>
        <begin position="114"/>
        <end position="165"/>
    </location>
</feature>
<dbReference type="AlphaFoldDB" id="G7E6Q4"/>
<keyword evidence="5" id="KW-1185">Reference proteome</keyword>
<evidence type="ECO:0000256" key="1">
    <source>
        <dbReference type="ARBA" id="ARBA00008998"/>
    </source>
</evidence>
<dbReference type="PANTHER" id="PTHR13049">
    <property type="entry name" value="DUF814-RELATED"/>
    <property type="match status" value="1"/>
</dbReference>
<evidence type="ECO:0000313" key="4">
    <source>
        <dbReference type="EMBL" id="GAA98514.1"/>
    </source>
</evidence>
<dbReference type="Proteomes" id="UP000009131">
    <property type="component" value="Unassembled WGS sequence"/>
</dbReference>
<evidence type="ECO:0000256" key="2">
    <source>
        <dbReference type="SAM" id="MobiDB-lite"/>
    </source>
</evidence>
<feature type="region of interest" description="Disordered" evidence="2">
    <location>
        <begin position="76"/>
        <end position="110"/>
    </location>
</feature>
<comment type="caution">
    <text evidence="4">The sequence shown here is derived from an EMBL/GenBank/DDBJ whole genome shotgun (WGS) entry which is preliminary data.</text>
</comment>
<feature type="compositionally biased region" description="Acidic residues" evidence="2">
    <location>
        <begin position="273"/>
        <end position="286"/>
    </location>
</feature>
<dbReference type="Pfam" id="PF05670">
    <property type="entry name" value="NFACT-R_1"/>
    <property type="match status" value="2"/>
</dbReference>
<comment type="similarity">
    <text evidence="1">Belongs to the CCDC25 family.</text>
</comment>
<feature type="domain" description="NFACT RNA-binding" evidence="3">
    <location>
        <begin position="16"/>
        <end position="66"/>
    </location>
</feature>
<evidence type="ECO:0000259" key="3">
    <source>
        <dbReference type="Pfam" id="PF05670"/>
    </source>
</evidence>
<feature type="compositionally biased region" description="Basic and acidic residues" evidence="2">
    <location>
        <begin position="253"/>
        <end position="272"/>
    </location>
</feature>
<reference evidence="4 5" key="2">
    <citation type="journal article" date="2012" name="Open Biol.">
        <title>Characteristics of nucleosomes and linker DNA regions on the genome of the basidiomycete Mixia osmundae revealed by mono- and dinucleosome mapping.</title>
        <authorList>
            <person name="Nishida H."/>
            <person name="Kondo S."/>
            <person name="Matsumoto T."/>
            <person name="Suzuki Y."/>
            <person name="Yoshikawa H."/>
            <person name="Taylor T.D."/>
            <person name="Sugiyama J."/>
        </authorList>
    </citation>
    <scope>NUCLEOTIDE SEQUENCE [LARGE SCALE GENOMIC DNA]</scope>
    <source>
        <strain evidence="5">CBS 9802 / IAM 14324 / JCM 22182 / KY 12970</strain>
    </source>
</reference>